<gene>
    <name evidence="1" type="ORF">GH754_19025</name>
</gene>
<dbReference type="AlphaFoldDB" id="A0A6G1XBP4"/>
<dbReference type="RefSeq" id="WP_153730225.1">
    <property type="nucleotide sequence ID" value="NZ_WJNH01000020.1"/>
</dbReference>
<sequence>MKKIILGIAITHIILNLIGCSKKDDLPLALPGEQYKIIYVTLDNSPGNEYHGENHQWLLEFTKNKGDDLSLIVNGLEGVQDIAPTLNAKQAPYVYILSSKEMVLETSDFEEAKSFLEKNAY</sequence>
<comment type="caution">
    <text evidence="1">The sequence shown here is derived from an EMBL/GenBank/DDBJ whole genome shotgun (WGS) entry which is preliminary data.</text>
</comment>
<dbReference type="Proteomes" id="UP000480185">
    <property type="component" value="Unassembled WGS sequence"/>
</dbReference>
<name>A0A6G1XBP4_9BACI</name>
<dbReference type="EMBL" id="WJNH01000020">
    <property type="protein sequence ID" value="MRG88352.1"/>
    <property type="molecule type" value="Genomic_DNA"/>
</dbReference>
<proteinExistence type="predicted"/>
<reference evidence="1 2" key="1">
    <citation type="submission" date="2019-11" db="EMBL/GenBank/DDBJ databases">
        <authorList>
            <person name="Li J."/>
        </authorList>
    </citation>
    <scope>NUCLEOTIDE SEQUENCE [LARGE SCALE GENOMIC DNA]</scope>
    <source>
        <strain evidence="1 2">J4</strain>
    </source>
</reference>
<dbReference type="OrthoDB" id="2973507at2"/>
<protein>
    <submittedName>
        <fullName evidence="1">Uncharacterized protein</fullName>
    </submittedName>
</protein>
<keyword evidence="2" id="KW-1185">Reference proteome</keyword>
<accession>A0A6G1XBP4</accession>
<evidence type="ECO:0000313" key="2">
    <source>
        <dbReference type="Proteomes" id="UP000480185"/>
    </source>
</evidence>
<organism evidence="1 2">
    <name type="scientific">Salinibacillus xinjiangensis</name>
    <dbReference type="NCBI Taxonomy" id="1229268"/>
    <lineage>
        <taxon>Bacteria</taxon>
        <taxon>Bacillati</taxon>
        <taxon>Bacillota</taxon>
        <taxon>Bacilli</taxon>
        <taxon>Bacillales</taxon>
        <taxon>Bacillaceae</taxon>
        <taxon>Salinibacillus</taxon>
    </lineage>
</organism>
<evidence type="ECO:0000313" key="1">
    <source>
        <dbReference type="EMBL" id="MRG88352.1"/>
    </source>
</evidence>